<dbReference type="PROSITE" id="PS51450">
    <property type="entry name" value="LRR"/>
    <property type="match status" value="1"/>
</dbReference>
<evidence type="ECO:0000313" key="4">
    <source>
        <dbReference type="EMBL" id="KAG5679111.1"/>
    </source>
</evidence>
<accession>A0A9J6CAT2</accession>
<name>A0A9J6CAT2_POLVA</name>
<protein>
    <submittedName>
        <fullName evidence="4">Uncharacterized protein</fullName>
    </submittedName>
</protein>
<dbReference type="PANTHER" id="PTHR24366:SF96">
    <property type="entry name" value="LEUCINE RICH REPEAT CONTAINING 53"/>
    <property type="match status" value="1"/>
</dbReference>
<dbReference type="OrthoDB" id="4691307at2759"/>
<keyword evidence="3" id="KW-0732">Signal</keyword>
<dbReference type="InterPro" id="IPR001611">
    <property type="entry name" value="Leu-rich_rpt"/>
</dbReference>
<feature type="chain" id="PRO_5039952594" evidence="3">
    <location>
        <begin position="21"/>
        <end position="250"/>
    </location>
</feature>
<dbReference type="InterPro" id="IPR032675">
    <property type="entry name" value="LRR_dom_sf"/>
</dbReference>
<dbReference type="InterPro" id="IPR003591">
    <property type="entry name" value="Leu-rich_rpt_typical-subtyp"/>
</dbReference>
<reference evidence="4" key="1">
    <citation type="submission" date="2021-03" db="EMBL/GenBank/DDBJ databases">
        <title>Chromosome level genome of the anhydrobiotic midge Polypedilum vanderplanki.</title>
        <authorList>
            <person name="Yoshida Y."/>
            <person name="Kikawada T."/>
            <person name="Gusev O."/>
        </authorList>
    </citation>
    <scope>NUCLEOTIDE SEQUENCE</scope>
    <source>
        <strain evidence="4">NIAS01</strain>
        <tissue evidence="4">Whole body or cell culture</tissue>
    </source>
</reference>
<evidence type="ECO:0000256" key="1">
    <source>
        <dbReference type="ARBA" id="ARBA00022614"/>
    </source>
</evidence>
<dbReference type="SMART" id="SM00369">
    <property type="entry name" value="LRR_TYP"/>
    <property type="match status" value="2"/>
</dbReference>
<keyword evidence="1" id="KW-0433">Leucine-rich repeat</keyword>
<dbReference type="EMBL" id="JADBJN010000002">
    <property type="protein sequence ID" value="KAG5679111.1"/>
    <property type="molecule type" value="Genomic_DNA"/>
</dbReference>
<sequence>MKLSFVIFVCCLTFLKFSSANFVTIKCSYYLDYDNLYSCLVENKEVFTDDRVRIKKIEGQHLDEKSNNDVEVFGIQDAPNLKFFPRKINNVFKNLTKIFIQDSNLTEITSEDLKVFPELKALDLSGNEIEVIREDTFKFNPELEEIWLDRNKIRHIDFKAFNNLENLKKLWLHGNICETGDAENREEVLEMVKIIEENSCQPGKFTTMYPFEIFNEELENFTSPVALTSFSDKIKINFLFVIISFIINSL</sequence>
<evidence type="ECO:0000313" key="5">
    <source>
        <dbReference type="Proteomes" id="UP001107558"/>
    </source>
</evidence>
<dbReference type="AlphaFoldDB" id="A0A9J6CAT2"/>
<evidence type="ECO:0000256" key="3">
    <source>
        <dbReference type="SAM" id="SignalP"/>
    </source>
</evidence>
<dbReference type="SUPFAM" id="SSF52058">
    <property type="entry name" value="L domain-like"/>
    <property type="match status" value="1"/>
</dbReference>
<dbReference type="Proteomes" id="UP001107558">
    <property type="component" value="Chromosome 2"/>
</dbReference>
<feature type="signal peptide" evidence="3">
    <location>
        <begin position="1"/>
        <end position="20"/>
    </location>
</feature>
<keyword evidence="2" id="KW-0677">Repeat</keyword>
<evidence type="ECO:0000256" key="2">
    <source>
        <dbReference type="ARBA" id="ARBA00022737"/>
    </source>
</evidence>
<keyword evidence="5" id="KW-1185">Reference proteome</keyword>
<dbReference type="Pfam" id="PF13855">
    <property type="entry name" value="LRR_8"/>
    <property type="match status" value="1"/>
</dbReference>
<organism evidence="4 5">
    <name type="scientific">Polypedilum vanderplanki</name>
    <name type="common">Sleeping chironomid midge</name>
    <dbReference type="NCBI Taxonomy" id="319348"/>
    <lineage>
        <taxon>Eukaryota</taxon>
        <taxon>Metazoa</taxon>
        <taxon>Ecdysozoa</taxon>
        <taxon>Arthropoda</taxon>
        <taxon>Hexapoda</taxon>
        <taxon>Insecta</taxon>
        <taxon>Pterygota</taxon>
        <taxon>Neoptera</taxon>
        <taxon>Endopterygota</taxon>
        <taxon>Diptera</taxon>
        <taxon>Nematocera</taxon>
        <taxon>Chironomoidea</taxon>
        <taxon>Chironomidae</taxon>
        <taxon>Chironominae</taxon>
        <taxon>Polypedilum</taxon>
        <taxon>Polypedilum</taxon>
    </lineage>
</organism>
<dbReference type="PANTHER" id="PTHR24366">
    <property type="entry name" value="IG(IMMUNOGLOBULIN) AND LRR(LEUCINE RICH REPEAT) DOMAINS"/>
    <property type="match status" value="1"/>
</dbReference>
<gene>
    <name evidence="4" type="ORF">PVAND_008703</name>
</gene>
<proteinExistence type="predicted"/>
<dbReference type="Gene3D" id="3.80.10.10">
    <property type="entry name" value="Ribonuclease Inhibitor"/>
    <property type="match status" value="1"/>
</dbReference>
<comment type="caution">
    <text evidence="4">The sequence shown here is derived from an EMBL/GenBank/DDBJ whole genome shotgun (WGS) entry which is preliminary data.</text>
</comment>